<evidence type="ECO:0000313" key="1">
    <source>
        <dbReference type="EMBL" id="SUZ86204.1"/>
    </source>
</evidence>
<organism evidence="1">
    <name type="scientific">marine metagenome</name>
    <dbReference type="NCBI Taxonomy" id="408172"/>
    <lineage>
        <taxon>unclassified sequences</taxon>
        <taxon>metagenomes</taxon>
        <taxon>ecological metagenomes</taxon>
    </lineage>
</organism>
<gene>
    <name evidence="1" type="ORF">METZ01_LOCUS39058</name>
</gene>
<dbReference type="EMBL" id="UINC01001670">
    <property type="protein sequence ID" value="SUZ86204.1"/>
    <property type="molecule type" value="Genomic_DNA"/>
</dbReference>
<reference evidence="1" key="1">
    <citation type="submission" date="2018-05" db="EMBL/GenBank/DDBJ databases">
        <authorList>
            <person name="Lanie J.A."/>
            <person name="Ng W.-L."/>
            <person name="Kazmierczak K.M."/>
            <person name="Andrzejewski T.M."/>
            <person name="Davidsen T.M."/>
            <person name="Wayne K.J."/>
            <person name="Tettelin H."/>
            <person name="Glass J.I."/>
            <person name="Rusch D."/>
            <person name="Podicherti R."/>
            <person name="Tsui H.-C.T."/>
            <person name="Winkler M.E."/>
        </authorList>
    </citation>
    <scope>NUCLEOTIDE SEQUENCE</scope>
</reference>
<name>A0A381R4S2_9ZZZZ</name>
<protein>
    <submittedName>
        <fullName evidence="1">Uncharacterized protein</fullName>
    </submittedName>
</protein>
<accession>A0A381R4S2</accession>
<sequence>MKKILLIMIFSTTAFAQYHMQSSLSIKDGVKVADFEKAMKYHNTAHDNELGAVNTFVVLNGPDVGQYVRTHQGVFPIPADQLDAIYNAHSNHDPLPYDKWNDSMIVQESGTQFYTVRPDLSYNTQYKADYKYLTMSTFKVAQGGNSAVEAIFATMNEIRAELGSEEHFVCMQMNTGGSFNEYVFITGHDTMSEILDQSAFYTALAVLNEKNPGWDVEWSKNVLGGYNQTMEFRPDLSTILE</sequence>
<dbReference type="AlphaFoldDB" id="A0A381R4S2"/>
<proteinExistence type="predicted"/>